<dbReference type="GO" id="GO:0031048">
    <property type="term" value="P:regulatory ncRNA-mediated heterochromatin formation"/>
    <property type="evidence" value="ECO:0007669"/>
    <property type="project" value="TreeGrafter"/>
</dbReference>
<dbReference type="OrthoDB" id="421951at2759"/>
<dbReference type="GO" id="GO:0035197">
    <property type="term" value="F:siRNA binding"/>
    <property type="evidence" value="ECO:0007669"/>
    <property type="project" value="TreeGrafter"/>
</dbReference>
<evidence type="ECO:0000313" key="2">
    <source>
        <dbReference type="EMBL" id="OQD85800.1"/>
    </source>
</evidence>
<sequence length="453" mass="50339">MATNIPSSSLPTRPAFGTTLESLGYFLTKEGLIRKISNPDEGFKFDVTKDERIAKMEAHALQQAVCGLVLHHLSAMRMHVIPIPVQGNAEAVPHTLITASQNLKTAKRIIVLCGDEGEDMGIFSYLDAIEHSLRFGTILGMVSGICNGEDIADDDVALIVLNPAQYIWNPQTKLAESLETFRLREASSLISPVRDPTRRNEIQGNRTLHEHVEYVFENILMPCMRGNTKIDILGVADGGVTVHKFLKENWTFWHPFISNMQLIDPRHVFDESTIATLYNPSSFASFMRDRSRAWVRSDLPLGSHEIGIGARGCNCYAGGETAHINAILPRCLDKALAWMKLMHGNPALKETPCLVEGEANMLERADRNGPPADHDWAGSFVLSNLLRLSWCGPPEKLESKYARELVLLGRRYDNSYDCTPVKHINATMDRLFFFLEGLVGDERRGAGGGDVAQ</sequence>
<protein>
    <recommendedName>
        <fullName evidence="1">Arb2 domain-containing protein</fullName>
    </recommendedName>
</protein>
<reference evidence="3" key="1">
    <citation type="journal article" date="2017" name="Nat. Microbiol.">
        <title>Global analysis of biosynthetic gene clusters reveals vast potential of secondary metabolite production in Penicillium species.</title>
        <authorList>
            <person name="Nielsen J.C."/>
            <person name="Grijseels S."/>
            <person name="Prigent S."/>
            <person name="Ji B."/>
            <person name="Dainat J."/>
            <person name="Nielsen K.F."/>
            <person name="Frisvad J.C."/>
            <person name="Workman M."/>
            <person name="Nielsen J."/>
        </authorList>
    </citation>
    <scope>NUCLEOTIDE SEQUENCE [LARGE SCALE GENOMIC DNA]</scope>
    <source>
        <strain evidence="3">IBT 31811</strain>
    </source>
</reference>
<dbReference type="InterPro" id="IPR053858">
    <property type="entry name" value="Arb2_dom"/>
</dbReference>
<organism evidence="2 3">
    <name type="scientific">Penicillium antarcticum</name>
    <dbReference type="NCBI Taxonomy" id="416450"/>
    <lineage>
        <taxon>Eukaryota</taxon>
        <taxon>Fungi</taxon>
        <taxon>Dikarya</taxon>
        <taxon>Ascomycota</taxon>
        <taxon>Pezizomycotina</taxon>
        <taxon>Eurotiomycetes</taxon>
        <taxon>Eurotiomycetidae</taxon>
        <taxon>Eurotiales</taxon>
        <taxon>Aspergillaceae</taxon>
        <taxon>Penicillium</taxon>
    </lineage>
</organism>
<evidence type="ECO:0000259" key="1">
    <source>
        <dbReference type="Pfam" id="PF22749"/>
    </source>
</evidence>
<keyword evidence="3" id="KW-1185">Reference proteome</keyword>
<feature type="domain" description="Arb2" evidence="1">
    <location>
        <begin position="16"/>
        <end position="301"/>
    </location>
</feature>
<dbReference type="PANTHER" id="PTHR21357:SF4">
    <property type="entry name" value="FAM172 FAMILY PROTEIN HOMOLOG CG10038"/>
    <property type="match status" value="1"/>
</dbReference>
<dbReference type="GO" id="GO:0005634">
    <property type="term" value="C:nucleus"/>
    <property type="evidence" value="ECO:0007669"/>
    <property type="project" value="TreeGrafter"/>
</dbReference>
<dbReference type="Pfam" id="PF22749">
    <property type="entry name" value="Arb2"/>
    <property type="match status" value="1"/>
</dbReference>
<evidence type="ECO:0000313" key="3">
    <source>
        <dbReference type="Proteomes" id="UP000191672"/>
    </source>
</evidence>
<dbReference type="PANTHER" id="PTHR21357">
    <property type="entry name" value="FAM172 FAMILY PROTEIN HOMOLOG CG10038"/>
    <property type="match status" value="1"/>
</dbReference>
<dbReference type="AlphaFoldDB" id="A0A1V6Q992"/>
<dbReference type="Proteomes" id="UP000191672">
    <property type="component" value="Unassembled WGS sequence"/>
</dbReference>
<dbReference type="InterPro" id="IPR048263">
    <property type="entry name" value="Arb2"/>
</dbReference>
<accession>A0A1V6Q992</accession>
<name>A0A1V6Q992_9EURO</name>
<comment type="caution">
    <text evidence="2">The sequence shown here is derived from an EMBL/GenBank/DDBJ whole genome shotgun (WGS) entry which is preliminary data.</text>
</comment>
<dbReference type="STRING" id="416450.A0A1V6Q992"/>
<proteinExistence type="predicted"/>
<dbReference type="EMBL" id="MDYN01000009">
    <property type="protein sequence ID" value="OQD85800.1"/>
    <property type="molecule type" value="Genomic_DNA"/>
</dbReference>
<gene>
    <name evidence="2" type="ORF">PENANT_c009G03611</name>
</gene>